<dbReference type="Proteomes" id="UP001222325">
    <property type="component" value="Unassembled WGS sequence"/>
</dbReference>
<proteinExistence type="predicted"/>
<organism evidence="2 3">
    <name type="scientific">Mycena belliarum</name>
    <dbReference type="NCBI Taxonomy" id="1033014"/>
    <lineage>
        <taxon>Eukaryota</taxon>
        <taxon>Fungi</taxon>
        <taxon>Dikarya</taxon>
        <taxon>Basidiomycota</taxon>
        <taxon>Agaricomycotina</taxon>
        <taxon>Agaricomycetes</taxon>
        <taxon>Agaricomycetidae</taxon>
        <taxon>Agaricales</taxon>
        <taxon>Marasmiineae</taxon>
        <taxon>Mycenaceae</taxon>
        <taxon>Mycena</taxon>
    </lineage>
</organism>
<evidence type="ECO:0000313" key="2">
    <source>
        <dbReference type="EMBL" id="KAJ7103021.1"/>
    </source>
</evidence>
<gene>
    <name evidence="2" type="ORF">B0H15DRAFT_188849</name>
</gene>
<evidence type="ECO:0000313" key="3">
    <source>
        <dbReference type="Proteomes" id="UP001222325"/>
    </source>
</evidence>
<evidence type="ECO:0000256" key="1">
    <source>
        <dbReference type="SAM" id="MobiDB-lite"/>
    </source>
</evidence>
<reference evidence="2" key="1">
    <citation type="submission" date="2023-03" db="EMBL/GenBank/DDBJ databases">
        <title>Massive genome expansion in bonnet fungi (Mycena s.s.) driven by repeated elements and novel gene families across ecological guilds.</title>
        <authorList>
            <consortium name="Lawrence Berkeley National Laboratory"/>
            <person name="Harder C.B."/>
            <person name="Miyauchi S."/>
            <person name="Viragh M."/>
            <person name="Kuo A."/>
            <person name="Thoen E."/>
            <person name="Andreopoulos B."/>
            <person name="Lu D."/>
            <person name="Skrede I."/>
            <person name="Drula E."/>
            <person name="Henrissat B."/>
            <person name="Morin E."/>
            <person name="Kohler A."/>
            <person name="Barry K."/>
            <person name="LaButti K."/>
            <person name="Morin E."/>
            <person name="Salamov A."/>
            <person name="Lipzen A."/>
            <person name="Mereny Z."/>
            <person name="Hegedus B."/>
            <person name="Baldrian P."/>
            <person name="Stursova M."/>
            <person name="Weitz H."/>
            <person name="Taylor A."/>
            <person name="Grigoriev I.V."/>
            <person name="Nagy L.G."/>
            <person name="Martin F."/>
            <person name="Kauserud H."/>
        </authorList>
    </citation>
    <scope>NUCLEOTIDE SEQUENCE</scope>
    <source>
        <strain evidence="2">CBHHK173m</strain>
    </source>
</reference>
<feature type="compositionally biased region" description="Basic residues" evidence="1">
    <location>
        <begin position="188"/>
        <end position="204"/>
    </location>
</feature>
<comment type="caution">
    <text evidence="2">The sequence shown here is derived from an EMBL/GenBank/DDBJ whole genome shotgun (WGS) entry which is preliminary data.</text>
</comment>
<accession>A0AAD6UGR7</accession>
<feature type="compositionally biased region" description="Low complexity" evidence="1">
    <location>
        <begin position="168"/>
        <end position="182"/>
    </location>
</feature>
<feature type="region of interest" description="Disordered" evidence="1">
    <location>
        <begin position="50"/>
        <end position="217"/>
    </location>
</feature>
<sequence>MPHAHLRSRIRELSSACGSLRGAEEHTASGWCRSATASYASCALPPQDRLRALNKPPASASRPLPRPSPRARAQRPPRLSSLTPRCAASARTRRNRLAPQSTYTKYKPARSMRRTVPPRAQSCGPPLPSDLVVSRSAPPLAAHEPRAVPFPSPRHVSASRPHSRGGTQRSSLPCLCPCLRRPVQPRPRQLHARRPPRRTTKSRRANPPPGLSGLPATLRARRLAQAARTRSGVGIPLRANPAPPFVQAAGACRSAPDAVPRGLEPKSPDACS</sequence>
<keyword evidence="3" id="KW-1185">Reference proteome</keyword>
<name>A0AAD6UGR7_9AGAR</name>
<dbReference type="EMBL" id="JARJCN010000002">
    <property type="protein sequence ID" value="KAJ7103021.1"/>
    <property type="molecule type" value="Genomic_DNA"/>
</dbReference>
<protein>
    <submittedName>
        <fullName evidence="2">Uncharacterized protein</fullName>
    </submittedName>
</protein>
<feature type="compositionally biased region" description="Low complexity" evidence="1">
    <location>
        <begin position="70"/>
        <end position="81"/>
    </location>
</feature>
<dbReference type="AlphaFoldDB" id="A0AAD6UGR7"/>